<evidence type="ECO:0000256" key="1">
    <source>
        <dbReference type="SAM" id="Phobius"/>
    </source>
</evidence>
<keyword evidence="1" id="KW-0812">Transmembrane</keyword>
<proteinExistence type="predicted"/>
<name>A0AB34KHU6_9PEZI</name>
<evidence type="ECO:0000313" key="3">
    <source>
        <dbReference type="Proteomes" id="UP000803884"/>
    </source>
</evidence>
<dbReference type="GeneID" id="96009857"/>
<dbReference type="Proteomes" id="UP000803884">
    <property type="component" value="Unassembled WGS sequence"/>
</dbReference>
<dbReference type="PANTHER" id="PTHR35394:SF5">
    <property type="entry name" value="DUF3176 DOMAIN-CONTAINING PROTEIN"/>
    <property type="match status" value="1"/>
</dbReference>
<dbReference type="PANTHER" id="PTHR35394">
    <property type="entry name" value="DUF3176 DOMAIN-CONTAINING PROTEIN"/>
    <property type="match status" value="1"/>
</dbReference>
<organism evidence="2 3">
    <name type="scientific">Cladosporium halotolerans</name>
    <dbReference type="NCBI Taxonomy" id="1052096"/>
    <lineage>
        <taxon>Eukaryota</taxon>
        <taxon>Fungi</taxon>
        <taxon>Dikarya</taxon>
        <taxon>Ascomycota</taxon>
        <taxon>Pezizomycotina</taxon>
        <taxon>Dothideomycetes</taxon>
        <taxon>Dothideomycetidae</taxon>
        <taxon>Cladosporiales</taxon>
        <taxon>Cladosporiaceae</taxon>
        <taxon>Cladosporium</taxon>
    </lineage>
</organism>
<accession>A0AB34KHU6</accession>
<dbReference type="EMBL" id="JAAQHG020000042">
    <property type="protein sequence ID" value="KAL1582895.1"/>
    <property type="molecule type" value="Genomic_DNA"/>
</dbReference>
<gene>
    <name evidence="2" type="ORF">WHR41_08415</name>
</gene>
<dbReference type="AlphaFoldDB" id="A0AB34KHU6"/>
<evidence type="ECO:0000313" key="2">
    <source>
        <dbReference type="EMBL" id="KAL1582895.1"/>
    </source>
</evidence>
<feature type="transmembrane region" description="Helical" evidence="1">
    <location>
        <begin position="344"/>
        <end position="367"/>
    </location>
</feature>
<sequence length="434" mass="48260">MVFSLAYNAMAPQAIRYELLPSKDGPVAENVPRSETWDQRIGHGTSKPFPPLEMVAAIYDGILTEEVKPIEPPCPSGNCTWPDTTSLAICGACEKSTYRMLQCDPPQCSECGLNYTSTCEYILPSGAYPRIMNVAADSSQWMSGGEIARFAAIPGNGHAFNYSSTDRVYLLDVELFGTSFDTIHGTDSNLTLLNTECALWMCVQTYHTEMESTIHHERVVSKEDELDSDYSVDTYLQSDAQLYHFPPMSIRPGGLKSLNFTVNVGAAESLSRFLTNSFTGNVSTHYDTIDYSSNFMLGIWQGTRDPDAWIANLAQSMTNVVRSFDQTSRPQYNGTSYELSIDVLWRWMFFPIVLVLCSAAFLIAVILKTASHPEAETWKGSPLAFLLFGLQSDVKAEGLRRMSEDGWVATQKELGECRVRLVTEANGGRRFYAV</sequence>
<keyword evidence="1" id="KW-1133">Transmembrane helix</keyword>
<comment type="caution">
    <text evidence="2">The sequence shown here is derived from an EMBL/GenBank/DDBJ whole genome shotgun (WGS) entry which is preliminary data.</text>
</comment>
<keyword evidence="3" id="KW-1185">Reference proteome</keyword>
<dbReference type="RefSeq" id="XP_069226002.1">
    <property type="nucleotide sequence ID" value="XM_069377019.1"/>
</dbReference>
<keyword evidence="1" id="KW-0472">Membrane</keyword>
<protein>
    <submittedName>
        <fullName evidence="2">Uncharacterized protein</fullName>
    </submittedName>
</protein>
<reference evidence="2 3" key="1">
    <citation type="journal article" date="2020" name="Microbiol. Resour. Announc.">
        <title>Draft Genome Sequence of a Cladosporium Species Isolated from the Mesophotic Ascidian Didemnum maculosum.</title>
        <authorList>
            <person name="Gioti A."/>
            <person name="Siaperas R."/>
            <person name="Nikolaivits E."/>
            <person name="Le Goff G."/>
            <person name="Ouazzani J."/>
            <person name="Kotoulas G."/>
            <person name="Topakas E."/>
        </authorList>
    </citation>
    <scope>NUCLEOTIDE SEQUENCE [LARGE SCALE GENOMIC DNA]</scope>
    <source>
        <strain evidence="2 3">TM138-S3</strain>
    </source>
</reference>